<organism evidence="2">
    <name type="scientific">termite gut metagenome</name>
    <dbReference type="NCBI Taxonomy" id="433724"/>
    <lineage>
        <taxon>unclassified sequences</taxon>
        <taxon>metagenomes</taxon>
        <taxon>organismal metagenomes</taxon>
    </lineage>
</organism>
<accession>A0A5J4SZE8</accession>
<evidence type="ECO:0000313" key="2">
    <source>
        <dbReference type="EMBL" id="KAA6351404.1"/>
    </source>
</evidence>
<dbReference type="EMBL" id="SNRY01000014">
    <property type="protein sequence ID" value="KAA6351404.1"/>
    <property type="molecule type" value="Genomic_DNA"/>
</dbReference>
<sequence>MKPYSLFLVMLFPLGFALNAQEHTSIITALQQRVEGEGQVTIRQAPHIEALLGTRYTGEGENILKVSGYRVQIYAGNNSREAREEAVRIASKVKDLFPDTSVYTPFVPPHWVCRAGDFSTIEEADALLYQLKSLLIFKELFIVKELINIHL</sequence>
<dbReference type="Pfam" id="PF05036">
    <property type="entry name" value="SPOR"/>
    <property type="match status" value="1"/>
</dbReference>
<reference evidence="2" key="1">
    <citation type="submission" date="2019-03" db="EMBL/GenBank/DDBJ databases">
        <title>Single cell metagenomics reveals metabolic interactions within the superorganism composed of flagellate Streblomastix strix and complex community of Bacteroidetes bacteria on its surface.</title>
        <authorList>
            <person name="Treitli S.C."/>
            <person name="Kolisko M."/>
            <person name="Husnik F."/>
            <person name="Keeling P."/>
            <person name="Hampl V."/>
        </authorList>
    </citation>
    <scope>NUCLEOTIDE SEQUENCE</scope>
    <source>
        <strain evidence="2">STM</strain>
    </source>
</reference>
<dbReference type="GO" id="GO:0042834">
    <property type="term" value="F:peptidoglycan binding"/>
    <property type="evidence" value="ECO:0007669"/>
    <property type="project" value="InterPro"/>
</dbReference>
<dbReference type="InterPro" id="IPR007730">
    <property type="entry name" value="SPOR-like_dom"/>
</dbReference>
<feature type="domain" description="SPOR" evidence="1">
    <location>
        <begin position="63"/>
        <end position="145"/>
    </location>
</feature>
<dbReference type="AlphaFoldDB" id="A0A5J4SZE8"/>
<comment type="caution">
    <text evidence="2">The sequence shown here is derived from an EMBL/GenBank/DDBJ whole genome shotgun (WGS) entry which is preliminary data.</text>
</comment>
<evidence type="ECO:0000259" key="1">
    <source>
        <dbReference type="PROSITE" id="PS51724"/>
    </source>
</evidence>
<proteinExistence type="predicted"/>
<name>A0A5J4SZE8_9ZZZZ</name>
<gene>
    <name evidence="2" type="ORF">EZS27_001213</name>
</gene>
<dbReference type="PROSITE" id="PS51724">
    <property type="entry name" value="SPOR"/>
    <property type="match status" value="1"/>
</dbReference>
<protein>
    <recommendedName>
        <fullName evidence="1">SPOR domain-containing protein</fullName>
    </recommendedName>
</protein>